<dbReference type="InterPro" id="IPR013230">
    <property type="entry name" value="Peptidase_M15A_C"/>
</dbReference>
<feature type="chain" id="PRO_5047152158" description="Peptidase M15A C-terminal domain-containing protein" evidence="1">
    <location>
        <begin position="18"/>
        <end position="273"/>
    </location>
</feature>
<dbReference type="Pfam" id="PF08291">
    <property type="entry name" value="Peptidase_M15_3"/>
    <property type="match status" value="1"/>
</dbReference>
<evidence type="ECO:0000256" key="1">
    <source>
        <dbReference type="SAM" id="SignalP"/>
    </source>
</evidence>
<dbReference type="Proteomes" id="UP000516105">
    <property type="component" value="Chromosome"/>
</dbReference>
<evidence type="ECO:0000259" key="2">
    <source>
        <dbReference type="Pfam" id="PF08291"/>
    </source>
</evidence>
<dbReference type="Gene3D" id="3.30.1380.10">
    <property type="match status" value="1"/>
</dbReference>
<evidence type="ECO:0000313" key="4">
    <source>
        <dbReference type="Proteomes" id="UP000516105"/>
    </source>
</evidence>
<gene>
    <name evidence="3" type="ORF">H9L14_11895</name>
</gene>
<keyword evidence="4" id="KW-1185">Reference proteome</keyword>
<accession>A0ABX6T7B0</accession>
<feature type="domain" description="Peptidase M15A C-terminal" evidence="2">
    <location>
        <begin position="116"/>
        <end position="182"/>
    </location>
</feature>
<dbReference type="InterPro" id="IPR009045">
    <property type="entry name" value="Zn_M74/Hedgehog-like"/>
</dbReference>
<keyword evidence="1" id="KW-0732">Signal</keyword>
<protein>
    <recommendedName>
        <fullName evidence="2">Peptidase M15A C-terminal domain-containing protein</fullName>
    </recommendedName>
</protein>
<feature type="signal peptide" evidence="1">
    <location>
        <begin position="1"/>
        <end position="17"/>
    </location>
</feature>
<evidence type="ECO:0000313" key="3">
    <source>
        <dbReference type="EMBL" id="QNP45301.1"/>
    </source>
</evidence>
<organism evidence="3 4">
    <name type="scientific">Sphingomonas sediminicola</name>
    <dbReference type="NCBI Taxonomy" id="386874"/>
    <lineage>
        <taxon>Bacteria</taxon>
        <taxon>Pseudomonadati</taxon>
        <taxon>Pseudomonadota</taxon>
        <taxon>Alphaproteobacteria</taxon>
        <taxon>Sphingomonadales</taxon>
        <taxon>Sphingomonadaceae</taxon>
        <taxon>Sphingomonas</taxon>
    </lineage>
</organism>
<dbReference type="EMBL" id="CP060782">
    <property type="protein sequence ID" value="QNP45301.1"/>
    <property type="molecule type" value="Genomic_DNA"/>
</dbReference>
<reference evidence="3 4" key="1">
    <citation type="submission" date="2020-08" db="EMBL/GenBank/DDBJ databases">
        <title>Genome sequence of Sphingomonas sediminicola KACC 15039T.</title>
        <authorList>
            <person name="Hyun D.-W."/>
            <person name="Bae J.-W."/>
        </authorList>
    </citation>
    <scope>NUCLEOTIDE SEQUENCE [LARGE SCALE GENOMIC DNA]</scope>
    <source>
        <strain evidence="3 4">KACC 15039</strain>
    </source>
</reference>
<name>A0ABX6T7B0_9SPHN</name>
<proteinExistence type="predicted"/>
<dbReference type="RefSeq" id="WP_187708257.1">
    <property type="nucleotide sequence ID" value="NZ_CP060782.1"/>
</dbReference>
<dbReference type="SUPFAM" id="SSF55166">
    <property type="entry name" value="Hedgehog/DD-peptidase"/>
    <property type="match status" value="1"/>
</dbReference>
<sequence length="273" mass="29671">MRWIVSLLLFVAAPAAAQMTVYPPSSNAVPVPMHAGWNPAADYISIGQDEPGYRSWYAAGPRHAGAVKSFNAYLTEWGVSGILPTWQILRTATSWQRCGGAPFEVPPTTEWPHIVQTLRYIKDYVVPTVGPVEAVSAYRNPNLNVCAGGAPESAHKHYSAIDMVPLRQTTREELMRKLCAVHARRGTDYSVGLGFYAFLRFHVDTTKYRRWGADPNVASCPAIIKPSDLASVTMGPQTQPTAEPATTIGAKVVYAPHGTDPLAPTPVSTDTQP</sequence>